<evidence type="ECO:0000256" key="4">
    <source>
        <dbReference type="ARBA" id="ARBA00048819"/>
    </source>
</evidence>
<dbReference type="PANTHER" id="PTHR36510">
    <property type="entry name" value="GLUTAMATE--CYSTEINE LIGASE 2-RELATED"/>
    <property type="match status" value="1"/>
</dbReference>
<dbReference type="Gene3D" id="3.30.590.20">
    <property type="match status" value="1"/>
</dbReference>
<keyword evidence="3 5" id="KW-0067">ATP-binding</keyword>
<dbReference type="GO" id="GO:0005524">
    <property type="term" value="F:ATP binding"/>
    <property type="evidence" value="ECO:0007669"/>
    <property type="project" value="UniProtKB-KW"/>
</dbReference>
<dbReference type="InterPro" id="IPR050141">
    <property type="entry name" value="GCL_type2/YbdK_subfam"/>
</dbReference>
<gene>
    <name evidence="6" type="ORF">SAMN05421748_120101</name>
</gene>
<accession>A0A285JG82</accession>
<dbReference type="SUPFAM" id="SSF55931">
    <property type="entry name" value="Glutamine synthetase/guanido kinase"/>
    <property type="match status" value="1"/>
</dbReference>
<evidence type="ECO:0000256" key="1">
    <source>
        <dbReference type="ARBA" id="ARBA00022598"/>
    </source>
</evidence>
<name>A0A285JG82_9ACTN</name>
<evidence type="ECO:0000256" key="5">
    <source>
        <dbReference type="HAMAP-Rule" id="MF_01609"/>
    </source>
</evidence>
<evidence type="ECO:0000256" key="3">
    <source>
        <dbReference type="ARBA" id="ARBA00022840"/>
    </source>
</evidence>
<keyword evidence="7" id="KW-1185">Reference proteome</keyword>
<sequence>MMSRRPPTFGVEEEFLLLDPVRGCPVPAAASLLRLLRGETGPHAEIMRYQLETATRVCQDAGELRGDLERLRRLASGAARASGCRLVAAGTSPYGTPALAGITDDPRYHGLARRYPALIPALGTCATHVHVGVRSRDLGVQVLGRLRPWLPTLLALNANSPLERGEDTGWASRRYLHASRWPTARPPSVWSGAQAYDRAIRKMIERGAAMDERSVYMFARLFPRYPTVEIRIADVSIDVDTAVLLAVLIRALVATAVADSRAGRPMPRPGREAIRSALDLAARHGLTGPAIDPWTGVHTEAARLLTRLVDHVSGSLAGLGDDRTVERLLAAIEAHGTGADRQRSAWLRSGSPTQLVAELAATTWPSPSPDGLLVAG</sequence>
<dbReference type="NCBIfam" id="NF010041">
    <property type="entry name" value="PRK13517.1-1"/>
    <property type="match status" value="1"/>
</dbReference>
<evidence type="ECO:0000256" key="2">
    <source>
        <dbReference type="ARBA" id="ARBA00022741"/>
    </source>
</evidence>
<dbReference type="RefSeq" id="WP_097325659.1">
    <property type="nucleotide sequence ID" value="NZ_OBDY01000020.1"/>
</dbReference>
<dbReference type="EC" id="6.3.2.2" evidence="5"/>
<comment type="similarity">
    <text evidence="5">Belongs to the glutamate--cysteine ligase type 2 family. YbdK subfamily.</text>
</comment>
<comment type="catalytic activity">
    <reaction evidence="4 5">
        <text>L-cysteine + L-glutamate + ATP = gamma-L-glutamyl-L-cysteine + ADP + phosphate + H(+)</text>
        <dbReference type="Rhea" id="RHEA:13285"/>
        <dbReference type="ChEBI" id="CHEBI:15378"/>
        <dbReference type="ChEBI" id="CHEBI:29985"/>
        <dbReference type="ChEBI" id="CHEBI:30616"/>
        <dbReference type="ChEBI" id="CHEBI:35235"/>
        <dbReference type="ChEBI" id="CHEBI:43474"/>
        <dbReference type="ChEBI" id="CHEBI:58173"/>
        <dbReference type="ChEBI" id="CHEBI:456216"/>
        <dbReference type="EC" id="6.3.2.2"/>
    </reaction>
</comment>
<dbReference type="InterPro" id="IPR011793">
    <property type="entry name" value="YbdK"/>
</dbReference>
<evidence type="ECO:0000313" key="6">
    <source>
        <dbReference type="EMBL" id="SNY59284.1"/>
    </source>
</evidence>
<keyword evidence="1 5" id="KW-0436">Ligase</keyword>
<protein>
    <recommendedName>
        <fullName evidence="5">Putative glutamate--cysteine ligase 2</fullName>
        <ecNumber evidence="5">6.3.2.2</ecNumber>
    </recommendedName>
    <alternativeName>
        <fullName evidence="5">Gamma-glutamylcysteine synthetase 2</fullName>
        <shortName evidence="5">GCS 2</shortName>
        <shortName evidence="5">Gamma-GCS 2</shortName>
    </alternativeName>
</protein>
<dbReference type="PANTHER" id="PTHR36510:SF1">
    <property type="entry name" value="GLUTAMATE--CYSTEINE LIGASE 2-RELATED"/>
    <property type="match status" value="1"/>
</dbReference>
<dbReference type="HAMAP" id="MF_01609">
    <property type="entry name" value="Glu_cys_ligase_2"/>
    <property type="match status" value="1"/>
</dbReference>
<proteinExistence type="inferred from homology"/>
<dbReference type="InterPro" id="IPR006336">
    <property type="entry name" value="GCS2"/>
</dbReference>
<dbReference type="EMBL" id="OBDY01000020">
    <property type="protein sequence ID" value="SNY59284.1"/>
    <property type="molecule type" value="Genomic_DNA"/>
</dbReference>
<dbReference type="AlphaFoldDB" id="A0A285JG82"/>
<dbReference type="InterPro" id="IPR014746">
    <property type="entry name" value="Gln_synth/guanido_kin_cat_dom"/>
</dbReference>
<dbReference type="OrthoDB" id="9803842at2"/>
<dbReference type="GO" id="GO:0004357">
    <property type="term" value="F:glutamate-cysteine ligase activity"/>
    <property type="evidence" value="ECO:0007669"/>
    <property type="project" value="UniProtKB-EC"/>
</dbReference>
<organism evidence="6 7">
    <name type="scientific">Paractinoplanes atraurantiacus</name>
    <dbReference type="NCBI Taxonomy" id="1036182"/>
    <lineage>
        <taxon>Bacteria</taxon>
        <taxon>Bacillati</taxon>
        <taxon>Actinomycetota</taxon>
        <taxon>Actinomycetes</taxon>
        <taxon>Micromonosporales</taxon>
        <taxon>Micromonosporaceae</taxon>
        <taxon>Paractinoplanes</taxon>
    </lineage>
</organism>
<dbReference type="Pfam" id="PF04107">
    <property type="entry name" value="GCS2"/>
    <property type="match status" value="1"/>
</dbReference>
<dbReference type="GO" id="GO:0042398">
    <property type="term" value="P:modified amino acid biosynthetic process"/>
    <property type="evidence" value="ECO:0007669"/>
    <property type="project" value="InterPro"/>
</dbReference>
<dbReference type="NCBIfam" id="TIGR02050">
    <property type="entry name" value="gshA_cyan_rel"/>
    <property type="match status" value="1"/>
</dbReference>
<evidence type="ECO:0000313" key="7">
    <source>
        <dbReference type="Proteomes" id="UP000219612"/>
    </source>
</evidence>
<reference evidence="6 7" key="1">
    <citation type="submission" date="2017-09" db="EMBL/GenBank/DDBJ databases">
        <authorList>
            <person name="Ehlers B."/>
            <person name="Leendertz F.H."/>
        </authorList>
    </citation>
    <scope>NUCLEOTIDE SEQUENCE [LARGE SCALE GENOMIC DNA]</scope>
    <source>
        <strain evidence="6 7">CGMCC 4.6857</strain>
    </source>
</reference>
<comment type="function">
    <text evidence="5">ATP-dependent carboxylate-amine ligase which exhibits weak glutamate--cysteine ligase activity.</text>
</comment>
<dbReference type="Proteomes" id="UP000219612">
    <property type="component" value="Unassembled WGS sequence"/>
</dbReference>
<keyword evidence="2 5" id="KW-0547">Nucleotide-binding</keyword>